<dbReference type="EMBL" id="CACSIM010000002">
    <property type="protein sequence ID" value="CAA0095703.1"/>
    <property type="molecule type" value="Genomic_DNA"/>
</dbReference>
<keyword evidence="3" id="KW-1185">Reference proteome</keyword>
<name>A0A5S9NHA5_9GAMM</name>
<reference evidence="3 4" key="1">
    <citation type="submission" date="2019-11" db="EMBL/GenBank/DDBJ databases">
        <authorList>
            <person name="Holert J."/>
        </authorList>
    </citation>
    <scope>NUCLEOTIDE SEQUENCE [LARGE SCALE GENOMIC DNA]</scope>
    <source>
        <strain evidence="2">BC3_2A</strain>
        <strain evidence="1">SB11_1A</strain>
    </source>
</reference>
<dbReference type="EMBL" id="CACSIK010000001">
    <property type="protein sequence ID" value="CAA0089083.1"/>
    <property type="molecule type" value="Genomic_DNA"/>
</dbReference>
<protein>
    <submittedName>
        <fullName evidence="1">Uncharacterized protein</fullName>
    </submittedName>
</protein>
<sequence>MYCDNDNVAGRRLEGKSSCETLYQHEIIR</sequence>
<evidence type="ECO:0000313" key="2">
    <source>
        <dbReference type="EMBL" id="CAA0095703.1"/>
    </source>
</evidence>
<accession>A0A5S9NHA5</accession>
<gene>
    <name evidence="1" type="ORF">IHBHHGIJ_01702</name>
    <name evidence="2" type="ORF">KFEGEMFD_01304</name>
</gene>
<dbReference type="Proteomes" id="UP000439591">
    <property type="component" value="Unassembled WGS sequence"/>
</dbReference>
<dbReference type="AlphaFoldDB" id="A0A5S9NHA5"/>
<organism evidence="1 3">
    <name type="scientific">Zhongshania aliphaticivorans</name>
    <dbReference type="NCBI Taxonomy" id="1470434"/>
    <lineage>
        <taxon>Bacteria</taxon>
        <taxon>Pseudomonadati</taxon>
        <taxon>Pseudomonadota</taxon>
        <taxon>Gammaproteobacteria</taxon>
        <taxon>Cellvibrionales</taxon>
        <taxon>Spongiibacteraceae</taxon>
        <taxon>Zhongshania</taxon>
    </lineage>
</organism>
<dbReference type="Proteomes" id="UP000435877">
    <property type="component" value="Unassembled WGS sequence"/>
</dbReference>
<proteinExistence type="predicted"/>
<evidence type="ECO:0000313" key="1">
    <source>
        <dbReference type="EMBL" id="CAA0089083.1"/>
    </source>
</evidence>
<evidence type="ECO:0000313" key="4">
    <source>
        <dbReference type="Proteomes" id="UP000439591"/>
    </source>
</evidence>
<evidence type="ECO:0000313" key="3">
    <source>
        <dbReference type="Proteomes" id="UP000435877"/>
    </source>
</evidence>